<comment type="function">
    <text evidence="4">Involved in the assembly of lipopolysaccharide (LPS) at the surface of the outer membrane.</text>
</comment>
<dbReference type="Proteomes" id="UP000249688">
    <property type="component" value="Unassembled WGS sequence"/>
</dbReference>
<dbReference type="InterPro" id="IPR020889">
    <property type="entry name" value="LipoPS_assembly_LptD"/>
</dbReference>
<dbReference type="HAMAP" id="MF_01411">
    <property type="entry name" value="LPS_assembly_LptD"/>
    <property type="match status" value="1"/>
</dbReference>
<feature type="compositionally biased region" description="Pro residues" evidence="5">
    <location>
        <begin position="74"/>
        <end position="98"/>
    </location>
</feature>
<evidence type="ECO:0000256" key="5">
    <source>
        <dbReference type="SAM" id="MobiDB-lite"/>
    </source>
</evidence>
<dbReference type="PANTHER" id="PTHR30189">
    <property type="entry name" value="LPS-ASSEMBLY PROTEIN"/>
    <property type="match status" value="1"/>
</dbReference>
<evidence type="ECO:0000313" key="9">
    <source>
        <dbReference type="Proteomes" id="UP000249688"/>
    </source>
</evidence>
<keyword evidence="1 4" id="KW-0732">Signal</keyword>
<organism evidence="8 9">
    <name type="scientific">Humitalea rosea</name>
    <dbReference type="NCBI Taxonomy" id="990373"/>
    <lineage>
        <taxon>Bacteria</taxon>
        <taxon>Pseudomonadati</taxon>
        <taxon>Pseudomonadota</taxon>
        <taxon>Alphaproteobacteria</taxon>
        <taxon>Acetobacterales</taxon>
        <taxon>Roseomonadaceae</taxon>
        <taxon>Humitalea</taxon>
    </lineage>
</organism>
<dbReference type="InterPro" id="IPR007543">
    <property type="entry name" value="LptD_C"/>
</dbReference>
<keyword evidence="9" id="KW-1185">Reference proteome</keyword>
<accession>A0A2W7I808</accession>
<dbReference type="EMBL" id="QKYU01000018">
    <property type="protein sequence ID" value="PZW42298.1"/>
    <property type="molecule type" value="Genomic_DNA"/>
</dbReference>
<dbReference type="GO" id="GO:0015920">
    <property type="term" value="P:lipopolysaccharide transport"/>
    <property type="evidence" value="ECO:0007669"/>
    <property type="project" value="InterPro"/>
</dbReference>
<dbReference type="RefSeq" id="WP_111399253.1">
    <property type="nucleotide sequence ID" value="NZ_QKYU01000018.1"/>
</dbReference>
<protein>
    <recommendedName>
        <fullName evidence="4">LPS-assembly protein LptD</fullName>
    </recommendedName>
</protein>
<evidence type="ECO:0000259" key="7">
    <source>
        <dbReference type="Pfam" id="PF04453"/>
    </source>
</evidence>
<feature type="region of interest" description="Disordered" evidence="5">
    <location>
        <begin position="66"/>
        <end position="107"/>
    </location>
</feature>
<dbReference type="Pfam" id="PF04453">
    <property type="entry name" value="LptD"/>
    <property type="match status" value="1"/>
</dbReference>
<keyword evidence="3 4" id="KW-0998">Cell outer membrane</keyword>
<dbReference type="InterPro" id="IPR050218">
    <property type="entry name" value="LptD"/>
</dbReference>
<comment type="subcellular location">
    <subcellularLocation>
        <location evidence="4">Cell outer membrane</location>
    </subcellularLocation>
</comment>
<name>A0A2W7I808_9PROT</name>
<gene>
    <name evidence="4" type="primary">lptD</name>
    <name evidence="8" type="ORF">C8P66_11884</name>
</gene>
<comment type="subunit">
    <text evidence="4">Component of the lipopolysaccharide transport and assembly complex.</text>
</comment>
<dbReference type="OrthoDB" id="9760225at2"/>
<comment type="caution">
    <text evidence="4">Lacks conserved residue(s) required for the propagation of feature annotation.</text>
</comment>
<comment type="caution">
    <text evidence="8">The sequence shown here is derived from an EMBL/GenBank/DDBJ whole genome shotgun (WGS) entry which is preliminary data.</text>
</comment>
<comment type="similarity">
    <text evidence="4">Belongs to the LptD family.</text>
</comment>
<keyword evidence="2 4" id="KW-0472">Membrane</keyword>
<dbReference type="GO" id="GO:1990351">
    <property type="term" value="C:transporter complex"/>
    <property type="evidence" value="ECO:0007669"/>
    <property type="project" value="TreeGrafter"/>
</dbReference>
<dbReference type="InterPro" id="IPR005653">
    <property type="entry name" value="OstA-like_N"/>
</dbReference>
<evidence type="ECO:0000259" key="6">
    <source>
        <dbReference type="Pfam" id="PF03968"/>
    </source>
</evidence>
<dbReference type="GO" id="GO:0043165">
    <property type="term" value="P:Gram-negative-bacterium-type cell outer membrane assembly"/>
    <property type="evidence" value="ECO:0007669"/>
    <property type="project" value="UniProtKB-UniRule"/>
</dbReference>
<dbReference type="PANTHER" id="PTHR30189:SF1">
    <property type="entry name" value="LPS-ASSEMBLY PROTEIN LPTD"/>
    <property type="match status" value="1"/>
</dbReference>
<evidence type="ECO:0000256" key="2">
    <source>
        <dbReference type="ARBA" id="ARBA00023136"/>
    </source>
</evidence>
<evidence type="ECO:0000256" key="3">
    <source>
        <dbReference type="ARBA" id="ARBA00023237"/>
    </source>
</evidence>
<dbReference type="GO" id="GO:0009279">
    <property type="term" value="C:cell outer membrane"/>
    <property type="evidence" value="ECO:0007669"/>
    <property type="project" value="UniProtKB-SubCell"/>
</dbReference>
<dbReference type="Gene3D" id="2.60.450.10">
    <property type="entry name" value="Lipopolysaccharide (LPS) transport protein A like domain"/>
    <property type="match status" value="1"/>
</dbReference>
<proteinExistence type="inferred from homology"/>
<evidence type="ECO:0000256" key="1">
    <source>
        <dbReference type="ARBA" id="ARBA00022729"/>
    </source>
</evidence>
<sequence>MAPPFQPKWRGDSAPQRLPCFASRHPVQLRHRISLLGACAVVAISLSPGVRLTAQPVPLIPENTAAPAASTPAAPAPTLAPAPTSAPAPAPAPAPPPAGGVAGAQRNGPVTFTADAVEFDQTSNVVTATGSVEAWQGDRILRADRFTYDRNSGVATATGNVQLLQADGQVLFAERAELQGGLRDGVIEDISGYLLQNGRIVANGARRSDEGRILDLSRIVYSACNLCATDPTAPLAWQLQARTATRDLNDLRMRYSDASLLMAGVPVFYTPYLSHPDPSVPRQSGFLSPTLGSTTLLGAFVETPYYWAIDGQSDLTLSPLLSVQQDPNLGLEYRHRFNAGTLEASGSLGNQNGTDSDGQTGFAGHIFSKGRFSYDEIWRYGFDLNRASSDQYLRTYRYGSRQTLTSTAFTEGFWGTEAYARIEGRAYQGLRSVDDVAQIPVVLPNVYYEQVQPVDSWGGRLSYDAGGYAVFRDQGTSARRVASRLSYEVPTFGSYGEQVTYRLQGDGIGYSAERLDLAPNYYAGADDSSGVTGNARGAIDWRLPMVRSAGEYGRQLIEPRVQLVSGPAQGAQRKISNEDSLDFEFTDTNLFDLNRFGGRDRQEGGNRVDAAFRSAWYFPNGGQLEGLIGRSFRDRTDEVFAAGSGLEGRSSDYVARTRLQPVPWLDLLARARLDKDTFESRATEVGASVSFGTTTVYGGYLFAPPNPLILPVQERSEVSAGVSGRVSENWRANVFGRYDLKEDRGVSYGVSATYEDECLILDARFVRSFAESATTGTAEAGNTLLLFRIGLKTVGDFGFRAM</sequence>
<feature type="domain" description="Organic solvent tolerance-like N-terminal" evidence="6">
    <location>
        <begin position="113"/>
        <end position="181"/>
    </location>
</feature>
<dbReference type="Pfam" id="PF03968">
    <property type="entry name" value="LptD_N"/>
    <property type="match status" value="1"/>
</dbReference>
<evidence type="ECO:0000256" key="4">
    <source>
        <dbReference type="HAMAP-Rule" id="MF_01411"/>
    </source>
</evidence>
<dbReference type="AlphaFoldDB" id="A0A2W7I808"/>
<feature type="domain" description="LptD C-terminal" evidence="7">
    <location>
        <begin position="365"/>
        <end position="707"/>
    </location>
</feature>
<evidence type="ECO:0000313" key="8">
    <source>
        <dbReference type="EMBL" id="PZW42298.1"/>
    </source>
</evidence>
<reference evidence="8 9" key="1">
    <citation type="submission" date="2018-06" db="EMBL/GenBank/DDBJ databases">
        <title>Genomic Encyclopedia of Archaeal and Bacterial Type Strains, Phase II (KMG-II): from individual species to whole genera.</title>
        <authorList>
            <person name="Goeker M."/>
        </authorList>
    </citation>
    <scope>NUCLEOTIDE SEQUENCE [LARGE SCALE GENOMIC DNA]</scope>
    <source>
        <strain evidence="8 9">DSM 24525</strain>
    </source>
</reference>